<organism evidence="2">
    <name type="scientific">viral metagenome</name>
    <dbReference type="NCBI Taxonomy" id="1070528"/>
    <lineage>
        <taxon>unclassified sequences</taxon>
        <taxon>metagenomes</taxon>
        <taxon>organismal metagenomes</taxon>
    </lineage>
</organism>
<sequence length="106" mass="11423">MAAPTPKPLTFAERGELAMLERTSLAGKPASAARLAALQARANIIAPLQESRFPPPPPPPPPAWETGPEATHIMRMEFDAEGGCTTYFEPRNLNSKNTSGVEIEIK</sequence>
<feature type="region of interest" description="Disordered" evidence="1">
    <location>
        <begin position="49"/>
        <end position="68"/>
    </location>
</feature>
<feature type="compositionally biased region" description="Pro residues" evidence="1">
    <location>
        <begin position="53"/>
        <end position="63"/>
    </location>
</feature>
<evidence type="ECO:0000313" key="2">
    <source>
        <dbReference type="EMBL" id="QHU05313.1"/>
    </source>
</evidence>
<reference evidence="2" key="1">
    <citation type="journal article" date="2020" name="Nature">
        <title>Giant virus diversity and host interactions through global metagenomics.</title>
        <authorList>
            <person name="Schulz F."/>
            <person name="Roux S."/>
            <person name="Paez-Espino D."/>
            <person name="Jungbluth S."/>
            <person name="Walsh D.A."/>
            <person name="Denef V.J."/>
            <person name="McMahon K.D."/>
            <person name="Konstantinidis K.T."/>
            <person name="Eloe-Fadrosh E.A."/>
            <person name="Kyrpides N.C."/>
            <person name="Woyke T."/>
        </authorList>
    </citation>
    <scope>NUCLEOTIDE SEQUENCE</scope>
    <source>
        <strain evidence="2">GVMAG-M-3300027734-16</strain>
    </source>
</reference>
<dbReference type="EMBL" id="MN740411">
    <property type="protein sequence ID" value="QHU05313.1"/>
    <property type="molecule type" value="Genomic_DNA"/>
</dbReference>
<dbReference type="AlphaFoldDB" id="A0A6C0JIW2"/>
<proteinExistence type="predicted"/>
<accession>A0A6C0JIW2</accession>
<protein>
    <submittedName>
        <fullName evidence="2">Uncharacterized protein</fullName>
    </submittedName>
</protein>
<name>A0A6C0JIW2_9ZZZZ</name>
<evidence type="ECO:0000256" key="1">
    <source>
        <dbReference type="SAM" id="MobiDB-lite"/>
    </source>
</evidence>